<reference evidence="1" key="1">
    <citation type="submission" date="2016-10" db="EMBL/GenBank/DDBJ databases">
        <authorList>
            <person name="de Groot N.N."/>
        </authorList>
    </citation>
    <scope>NUCLEOTIDE SEQUENCE</scope>
</reference>
<dbReference type="EMBL" id="FPHM01000120">
    <property type="protein sequence ID" value="SFV68135.1"/>
    <property type="molecule type" value="Genomic_DNA"/>
</dbReference>
<accession>A0A1W1CQZ2</accession>
<protein>
    <submittedName>
        <fullName evidence="1">Uncharacterized protein</fullName>
    </submittedName>
</protein>
<dbReference type="AlphaFoldDB" id="A0A1W1CQZ2"/>
<proteinExistence type="predicted"/>
<sequence length="267" mass="30921">MNYYQIKIDVNNNRKPSTFIGSALRGAFGHSLKEISCINPSYQCKGCFAKERCLYYEFYEQSSGYRPFRFNVHMKQENYNFTLFLFFENGRESDLSIVVDAFSLMLNKYGLAQEKVKFPHSTFNIERLFPLKQTFLPSASSTVHIKSLTPLILKQANRGLIKDIRLEDILSSIYKRKAFFEEGKAHAKLPFVPSYELISSNSYYQKTFRRSDAQKRKIPVEGYGVELSVKNMDAQSYELLKYGEVVAVGNDTVRGYGRLLVEIKLKY</sequence>
<evidence type="ECO:0000313" key="1">
    <source>
        <dbReference type="EMBL" id="SFV68135.1"/>
    </source>
</evidence>
<gene>
    <name evidence="1" type="ORF">MNB_SV-13-1634</name>
</gene>
<name>A0A1W1CQZ2_9ZZZZ</name>
<organism evidence="1">
    <name type="scientific">hydrothermal vent metagenome</name>
    <dbReference type="NCBI Taxonomy" id="652676"/>
    <lineage>
        <taxon>unclassified sequences</taxon>
        <taxon>metagenomes</taxon>
        <taxon>ecological metagenomes</taxon>
    </lineage>
</organism>